<dbReference type="GO" id="GO:0030026">
    <property type="term" value="P:intracellular manganese ion homeostasis"/>
    <property type="evidence" value="ECO:0007669"/>
    <property type="project" value="InterPro"/>
</dbReference>
<name>A0AAX2J0S9_KINKI</name>
<keyword evidence="2" id="KW-0812">Transmembrane</keyword>
<evidence type="ECO:0000256" key="2">
    <source>
        <dbReference type="ARBA" id="ARBA00022692"/>
    </source>
</evidence>
<protein>
    <submittedName>
        <fullName evidence="5">VIT family</fullName>
    </submittedName>
</protein>
<dbReference type="GO" id="GO:0012505">
    <property type="term" value="C:endomembrane system"/>
    <property type="evidence" value="ECO:0007669"/>
    <property type="project" value="UniProtKB-SubCell"/>
</dbReference>
<dbReference type="GO" id="GO:0005384">
    <property type="term" value="F:manganese ion transmembrane transporter activity"/>
    <property type="evidence" value="ECO:0007669"/>
    <property type="project" value="InterPro"/>
</dbReference>
<organism evidence="5 6">
    <name type="scientific">Kingella kingae</name>
    <dbReference type="NCBI Taxonomy" id="504"/>
    <lineage>
        <taxon>Bacteria</taxon>
        <taxon>Pseudomonadati</taxon>
        <taxon>Pseudomonadota</taxon>
        <taxon>Betaproteobacteria</taxon>
        <taxon>Neisseriales</taxon>
        <taxon>Neisseriaceae</taxon>
        <taxon>Kingella</taxon>
    </lineage>
</organism>
<dbReference type="EMBL" id="LS483426">
    <property type="protein sequence ID" value="SQH24111.1"/>
    <property type="molecule type" value="Genomic_DNA"/>
</dbReference>
<sequence>MTQSWTSAHAEPHYSSRNNWLRASVLGANDGLISTASLLMGLASANASNQTILLTGLAALIGGAVSMAAGEYVSVSSQADTEQVDLQKESHELQHNPERELAELTAIYRSRGLDEDLAQQSRPCPNPARCLVRSRPRRNWFVGHIGC</sequence>
<evidence type="ECO:0000313" key="6">
    <source>
        <dbReference type="Proteomes" id="UP000248598"/>
    </source>
</evidence>
<comment type="subcellular location">
    <subcellularLocation>
        <location evidence="1">Endomembrane system</location>
        <topology evidence="1">Multi-pass membrane protein</topology>
    </subcellularLocation>
</comment>
<reference evidence="5 6" key="1">
    <citation type="submission" date="2018-06" db="EMBL/GenBank/DDBJ databases">
        <authorList>
            <consortium name="Pathogen Informatics"/>
            <person name="Doyle S."/>
        </authorList>
    </citation>
    <scope>NUCLEOTIDE SEQUENCE [LARGE SCALE GENOMIC DNA]</scope>
    <source>
        <strain evidence="5 6">NCTC10529</strain>
    </source>
</reference>
<dbReference type="InterPro" id="IPR008217">
    <property type="entry name" value="Ccc1_fam"/>
</dbReference>
<dbReference type="PANTHER" id="PTHR31851">
    <property type="entry name" value="FE(2+)/MN(2+) TRANSPORTER PCL1"/>
    <property type="match status" value="1"/>
</dbReference>
<keyword evidence="4" id="KW-0472">Membrane</keyword>
<evidence type="ECO:0000256" key="4">
    <source>
        <dbReference type="ARBA" id="ARBA00023136"/>
    </source>
</evidence>
<proteinExistence type="predicted"/>
<evidence type="ECO:0000256" key="1">
    <source>
        <dbReference type="ARBA" id="ARBA00004127"/>
    </source>
</evidence>
<dbReference type="Pfam" id="PF01988">
    <property type="entry name" value="VIT1"/>
    <property type="match status" value="1"/>
</dbReference>
<accession>A0AAX2J0S9</accession>
<dbReference type="Proteomes" id="UP000248598">
    <property type="component" value="Chromosome 1"/>
</dbReference>
<evidence type="ECO:0000313" key="5">
    <source>
        <dbReference type="EMBL" id="SQH24111.1"/>
    </source>
</evidence>
<keyword evidence="3" id="KW-1133">Transmembrane helix</keyword>
<evidence type="ECO:0000256" key="3">
    <source>
        <dbReference type="ARBA" id="ARBA00022989"/>
    </source>
</evidence>
<gene>
    <name evidence="5" type="ORF">NCTC10529_00263</name>
</gene>
<dbReference type="AlphaFoldDB" id="A0AAX2J0S9"/>